<gene>
    <name evidence="8" type="ORF">AGOR_G00029920</name>
</gene>
<evidence type="ECO:0000256" key="2">
    <source>
        <dbReference type="ARBA" id="ARBA00023136"/>
    </source>
</evidence>
<evidence type="ECO:0000256" key="1">
    <source>
        <dbReference type="ARBA" id="ARBA00004370"/>
    </source>
</evidence>
<keyword evidence="2 5" id="KW-0472">Membrane</keyword>
<dbReference type="SMART" id="SM00409">
    <property type="entry name" value="IG"/>
    <property type="match status" value="2"/>
</dbReference>
<keyword evidence="3" id="KW-0393">Immunoglobulin domain</keyword>
<dbReference type="InterPro" id="IPR003599">
    <property type="entry name" value="Ig_sub"/>
</dbReference>
<dbReference type="Proteomes" id="UP000829720">
    <property type="component" value="Unassembled WGS sequence"/>
</dbReference>
<dbReference type="InterPro" id="IPR007110">
    <property type="entry name" value="Ig-like_dom"/>
</dbReference>
<feature type="chain" id="PRO_5035909492" description="Ig-like domain-containing protein" evidence="6">
    <location>
        <begin position="17"/>
        <end position="353"/>
    </location>
</feature>
<comment type="subcellular location">
    <subcellularLocation>
        <location evidence="1">Membrane</location>
    </subcellularLocation>
</comment>
<dbReference type="Pfam" id="PF07679">
    <property type="entry name" value="I-set"/>
    <property type="match status" value="1"/>
</dbReference>
<dbReference type="PANTHER" id="PTHR44991">
    <property type="entry name" value="IMMUNOGLOBULIN SUPERFAMILY MEMBER 5"/>
    <property type="match status" value="1"/>
</dbReference>
<keyword evidence="6" id="KW-0732">Signal</keyword>
<sequence length="353" mass="38371">MDCKILLFILLPAIGAQVQLQPKQEYVIRGNEAKFNCSVTGTEWIVMTWSLNGNTVLTILKSNGPQVNDKRFGAVNRTTNQSDMWEFIIKDTQRNNSGEITCDVQNIDKKSATLSVQDSGTVAITSGNVTSIQKQRVTFHCLANGWYPEPLVEWTFNGVAVDRSDYNVSTVGSGGLFNSNSTLSILGNYSGPVQCQASVQGCAPQTSTVFLTVATEPVEEDQTVLIAVLVSVLGAALLVLLIIGIVLCCKRRRAAKSSYEEEVRKTRSQSERTTTTEPAQGRENLGYMPDGKTGVASSDFNDSGFSQTNSFRTVEMPDVVEYISHTANGNGHINVQGTSSQTGTMKHRHATIV</sequence>
<protein>
    <recommendedName>
        <fullName evidence="7">Ig-like domain-containing protein</fullName>
    </recommendedName>
</protein>
<dbReference type="InterPro" id="IPR013783">
    <property type="entry name" value="Ig-like_fold"/>
</dbReference>
<evidence type="ECO:0000259" key="7">
    <source>
        <dbReference type="PROSITE" id="PS50835"/>
    </source>
</evidence>
<organism evidence="8 9">
    <name type="scientific">Albula goreensis</name>
    <dbReference type="NCBI Taxonomy" id="1534307"/>
    <lineage>
        <taxon>Eukaryota</taxon>
        <taxon>Metazoa</taxon>
        <taxon>Chordata</taxon>
        <taxon>Craniata</taxon>
        <taxon>Vertebrata</taxon>
        <taxon>Euteleostomi</taxon>
        <taxon>Actinopterygii</taxon>
        <taxon>Neopterygii</taxon>
        <taxon>Teleostei</taxon>
        <taxon>Albuliformes</taxon>
        <taxon>Albulidae</taxon>
        <taxon>Albula</taxon>
    </lineage>
</organism>
<accession>A0A8T3E4W3</accession>
<dbReference type="GO" id="GO:0016020">
    <property type="term" value="C:membrane"/>
    <property type="evidence" value="ECO:0007669"/>
    <property type="project" value="UniProtKB-SubCell"/>
</dbReference>
<reference evidence="8" key="1">
    <citation type="submission" date="2021-01" db="EMBL/GenBank/DDBJ databases">
        <authorList>
            <person name="Zahm M."/>
            <person name="Roques C."/>
            <person name="Cabau C."/>
            <person name="Klopp C."/>
            <person name="Donnadieu C."/>
            <person name="Jouanno E."/>
            <person name="Lampietro C."/>
            <person name="Louis A."/>
            <person name="Herpin A."/>
            <person name="Echchiki A."/>
            <person name="Berthelot C."/>
            <person name="Parey E."/>
            <person name="Roest-Crollius H."/>
            <person name="Braasch I."/>
            <person name="Postlethwait J."/>
            <person name="Bobe J."/>
            <person name="Montfort J."/>
            <person name="Bouchez O."/>
            <person name="Begum T."/>
            <person name="Mejri S."/>
            <person name="Adams A."/>
            <person name="Chen W.-J."/>
            <person name="Guiguen Y."/>
        </authorList>
    </citation>
    <scope>NUCLEOTIDE SEQUENCE</scope>
    <source>
        <tissue evidence="8">Blood</tissue>
    </source>
</reference>
<keyword evidence="9" id="KW-1185">Reference proteome</keyword>
<evidence type="ECO:0000256" key="3">
    <source>
        <dbReference type="ARBA" id="ARBA00023319"/>
    </source>
</evidence>
<comment type="caution">
    <text evidence="8">The sequence shown here is derived from an EMBL/GenBank/DDBJ whole genome shotgun (WGS) entry which is preliminary data.</text>
</comment>
<dbReference type="PANTHER" id="PTHR44991:SF1">
    <property type="entry name" value="IMMUNOGLOBULIN SUPERFAMILY MEMBER 5"/>
    <property type="match status" value="1"/>
</dbReference>
<feature type="compositionally biased region" description="Polar residues" evidence="4">
    <location>
        <begin position="331"/>
        <end position="344"/>
    </location>
</feature>
<evidence type="ECO:0000313" key="8">
    <source>
        <dbReference type="EMBL" id="KAI1903700.1"/>
    </source>
</evidence>
<evidence type="ECO:0000256" key="6">
    <source>
        <dbReference type="SAM" id="SignalP"/>
    </source>
</evidence>
<keyword evidence="5" id="KW-0812">Transmembrane</keyword>
<evidence type="ECO:0000256" key="5">
    <source>
        <dbReference type="SAM" id="Phobius"/>
    </source>
</evidence>
<feature type="domain" description="Ig-like" evidence="7">
    <location>
        <begin position="12"/>
        <end position="115"/>
    </location>
</feature>
<feature type="compositionally biased region" description="Basic and acidic residues" evidence="4">
    <location>
        <begin position="259"/>
        <end position="270"/>
    </location>
</feature>
<dbReference type="InterPro" id="IPR036179">
    <property type="entry name" value="Ig-like_dom_sf"/>
</dbReference>
<evidence type="ECO:0000256" key="4">
    <source>
        <dbReference type="SAM" id="MobiDB-lite"/>
    </source>
</evidence>
<dbReference type="OrthoDB" id="8822248at2759"/>
<feature type="signal peptide" evidence="6">
    <location>
        <begin position="1"/>
        <end position="16"/>
    </location>
</feature>
<dbReference type="AlphaFoldDB" id="A0A8T3E4W3"/>
<dbReference type="InterPro" id="IPR013098">
    <property type="entry name" value="Ig_I-set"/>
</dbReference>
<keyword evidence="5" id="KW-1133">Transmembrane helix</keyword>
<feature type="transmembrane region" description="Helical" evidence="5">
    <location>
        <begin position="224"/>
        <end position="249"/>
    </location>
</feature>
<dbReference type="Pfam" id="PF22705">
    <property type="entry name" value="C2-set_3"/>
    <property type="match status" value="1"/>
</dbReference>
<feature type="region of interest" description="Disordered" evidence="4">
    <location>
        <begin position="331"/>
        <end position="353"/>
    </location>
</feature>
<dbReference type="PROSITE" id="PS50835">
    <property type="entry name" value="IG_LIKE"/>
    <property type="match status" value="2"/>
</dbReference>
<evidence type="ECO:0000313" key="9">
    <source>
        <dbReference type="Proteomes" id="UP000829720"/>
    </source>
</evidence>
<proteinExistence type="predicted"/>
<feature type="region of interest" description="Disordered" evidence="4">
    <location>
        <begin position="259"/>
        <end position="288"/>
    </location>
</feature>
<dbReference type="Gene3D" id="2.60.40.10">
    <property type="entry name" value="Immunoglobulins"/>
    <property type="match status" value="2"/>
</dbReference>
<dbReference type="SUPFAM" id="SSF48726">
    <property type="entry name" value="Immunoglobulin"/>
    <property type="match status" value="2"/>
</dbReference>
<dbReference type="EMBL" id="JAERUA010000002">
    <property type="protein sequence ID" value="KAI1903700.1"/>
    <property type="molecule type" value="Genomic_DNA"/>
</dbReference>
<name>A0A8T3E4W3_9TELE</name>
<feature type="domain" description="Ig-like" evidence="7">
    <location>
        <begin position="120"/>
        <end position="212"/>
    </location>
</feature>
<dbReference type="InterPro" id="IPR053896">
    <property type="entry name" value="BTN3A2-like_Ig-C"/>
</dbReference>